<organism evidence="2 3">
    <name type="scientific">Streptomyces xinghaiensis</name>
    <dbReference type="NCBI Taxonomy" id="1038928"/>
    <lineage>
        <taxon>Bacteria</taxon>
        <taxon>Bacillati</taxon>
        <taxon>Actinomycetota</taxon>
        <taxon>Actinomycetes</taxon>
        <taxon>Kitasatosporales</taxon>
        <taxon>Streptomycetaceae</taxon>
        <taxon>Streptomyces</taxon>
    </lineage>
</organism>
<keyword evidence="1" id="KW-0233">DNA recombination</keyword>
<name>A0A420UWA4_9ACTN</name>
<evidence type="ECO:0000313" key="2">
    <source>
        <dbReference type="EMBL" id="RKM91735.1"/>
    </source>
</evidence>
<proteinExistence type="predicted"/>
<dbReference type="AlphaFoldDB" id="A0A420UWA4"/>
<dbReference type="Proteomes" id="UP000028058">
    <property type="component" value="Unassembled WGS sequence"/>
</dbReference>
<accession>A0A420UWA4</accession>
<comment type="caution">
    <text evidence="2">The sequence shown here is derived from an EMBL/GenBank/DDBJ whole genome shotgun (WGS) entry which is preliminary data.</text>
</comment>
<dbReference type="InterPro" id="IPR013762">
    <property type="entry name" value="Integrase-like_cat_sf"/>
</dbReference>
<dbReference type="RefSeq" id="WP_043461310.1">
    <property type="nucleotide sequence ID" value="NZ_CP134822.1"/>
</dbReference>
<dbReference type="GO" id="GO:0003677">
    <property type="term" value="F:DNA binding"/>
    <property type="evidence" value="ECO:0007669"/>
    <property type="project" value="InterPro"/>
</dbReference>
<keyword evidence="3" id="KW-1185">Reference proteome</keyword>
<evidence type="ECO:0000256" key="1">
    <source>
        <dbReference type="ARBA" id="ARBA00023172"/>
    </source>
</evidence>
<protein>
    <recommendedName>
        <fullName evidence="4">Site-specific integrase</fullName>
    </recommendedName>
</protein>
<dbReference type="GO" id="GO:0006310">
    <property type="term" value="P:DNA recombination"/>
    <property type="evidence" value="ECO:0007669"/>
    <property type="project" value="UniProtKB-KW"/>
</dbReference>
<dbReference type="OrthoDB" id="4325152at2"/>
<dbReference type="GO" id="GO:0015074">
    <property type="term" value="P:DNA integration"/>
    <property type="evidence" value="ECO:0007669"/>
    <property type="project" value="InterPro"/>
</dbReference>
<reference evidence="2 3" key="1">
    <citation type="journal article" date="2014" name="Genome Announc.">
        <title>Draft Genome Sequence of Streptomyces fradiae ATCC 19609, a Strain Highly Sensitive to Antibiotics.</title>
        <authorList>
            <person name="Bekker O.B."/>
            <person name="Klimina K.M."/>
            <person name="Vatlin A.A."/>
            <person name="Zakharevich N.V."/>
            <person name="Kasianov A.S."/>
            <person name="Danilenko V.N."/>
        </authorList>
    </citation>
    <scope>NUCLEOTIDE SEQUENCE [LARGE SCALE GENOMIC DNA]</scope>
    <source>
        <strain evidence="2 3">ATCC 19609</strain>
    </source>
</reference>
<dbReference type="EMBL" id="JNAD02000016">
    <property type="protein sequence ID" value="RKM91735.1"/>
    <property type="molecule type" value="Genomic_DNA"/>
</dbReference>
<evidence type="ECO:0008006" key="4">
    <source>
        <dbReference type="Google" id="ProtNLM"/>
    </source>
</evidence>
<gene>
    <name evidence="2" type="ORF">SFRA_027500</name>
</gene>
<sequence length="308" mass="33467">MSDNHRVPTPPYPSLAALDALLGAMSGTGEARRRQLSMVRRELESALRQDALPAPARGSLRHLLGEQALAPYLRRAESGALRHRLVAGRRPPTSEHTNQTRLVCLDLLREAAGLPSLRLAATGAPALRPVPEHAELSALRRQLDQDLAGPLSPGRTRLTAVLALVLDTAARSGELTGLRTTHLTGDRGSVYVERRPQHGTTAPVTGEWLPLSPLARAALGRWLAVRGELVAFAHGTSRLWVSLRPNHAGLPDENGNTAGRPAGMPLEENGLITSYRRGRARYGLQHLLPEKLEQLRRAAEQQREARPA</sequence>
<evidence type="ECO:0000313" key="3">
    <source>
        <dbReference type="Proteomes" id="UP000028058"/>
    </source>
</evidence>
<dbReference type="SUPFAM" id="SSF56349">
    <property type="entry name" value="DNA breaking-rejoining enzymes"/>
    <property type="match status" value="1"/>
</dbReference>
<dbReference type="InterPro" id="IPR011010">
    <property type="entry name" value="DNA_brk_join_enz"/>
</dbReference>
<dbReference type="Gene3D" id="1.10.443.10">
    <property type="entry name" value="Intergrase catalytic core"/>
    <property type="match status" value="1"/>
</dbReference>